<evidence type="ECO:0000313" key="3">
    <source>
        <dbReference type="Proteomes" id="UP000596202"/>
    </source>
</evidence>
<sequence>MIKKIGALVLLLTVLVGCNNKTAYTEIVHDDKFSVEVPSTMQKTRGLNGDATLQLQNVQEELYMIVIKENKNEIDELFKATTGEGEDIFTQFSSTTLEYLTSTLEQLEPSELKLQDRPIHNLPARVADFTARIGGLDVYYKFAAFEGKEDYYQVLAWTLKEYKDKNQEQINKMVDSFKEVTK</sequence>
<protein>
    <recommendedName>
        <fullName evidence="4">Tfp pilus assembly protein, major pilin PilA</fullName>
    </recommendedName>
</protein>
<evidence type="ECO:0000256" key="1">
    <source>
        <dbReference type="SAM" id="SignalP"/>
    </source>
</evidence>
<dbReference type="EMBL" id="CP068108">
    <property type="protein sequence ID" value="QQT99399.1"/>
    <property type="molecule type" value="Genomic_DNA"/>
</dbReference>
<dbReference type="Proteomes" id="UP000596202">
    <property type="component" value="Chromosome"/>
</dbReference>
<dbReference type="PROSITE" id="PS51257">
    <property type="entry name" value="PROKAR_LIPOPROTEIN"/>
    <property type="match status" value="1"/>
</dbReference>
<gene>
    <name evidence="2" type="ORF">I6I88_14600</name>
</gene>
<evidence type="ECO:0000313" key="2">
    <source>
        <dbReference type="EMBL" id="QQT99399.1"/>
    </source>
</evidence>
<keyword evidence="1" id="KW-0732">Signal</keyword>
<name>A0A9Q6Z9Q1_MYROD</name>
<feature type="chain" id="PRO_5040209140" description="Tfp pilus assembly protein, major pilin PilA" evidence="1">
    <location>
        <begin position="24"/>
        <end position="182"/>
    </location>
</feature>
<feature type="signal peptide" evidence="1">
    <location>
        <begin position="1"/>
        <end position="23"/>
    </location>
</feature>
<evidence type="ECO:0008006" key="4">
    <source>
        <dbReference type="Google" id="ProtNLM"/>
    </source>
</evidence>
<organism evidence="2 3">
    <name type="scientific">Myroides odoratus</name>
    <name type="common">Flavobacterium odoratum</name>
    <dbReference type="NCBI Taxonomy" id="256"/>
    <lineage>
        <taxon>Bacteria</taxon>
        <taxon>Pseudomonadati</taxon>
        <taxon>Bacteroidota</taxon>
        <taxon>Flavobacteriia</taxon>
        <taxon>Flavobacteriales</taxon>
        <taxon>Flavobacteriaceae</taxon>
        <taxon>Myroides</taxon>
    </lineage>
</organism>
<dbReference type="Gene3D" id="3.40.1000.10">
    <property type="entry name" value="Mog1/PsbP, alpha/beta/alpha sandwich"/>
    <property type="match status" value="1"/>
</dbReference>
<proteinExistence type="predicted"/>
<accession>A0A9Q6Z9Q1</accession>
<dbReference type="OrthoDB" id="1151021at2"/>
<dbReference type="AlphaFoldDB" id="A0A9Q6Z9Q1"/>
<reference evidence="2 3" key="1">
    <citation type="submission" date="2021-01" db="EMBL/GenBank/DDBJ databases">
        <title>FDA dAtabase for Regulatory Grade micrObial Sequences (FDA-ARGOS): Supporting development and validation of Infectious Disease Dx tests.</title>
        <authorList>
            <person name="Sproer C."/>
            <person name="Gronow S."/>
            <person name="Severitt S."/>
            <person name="Schroder I."/>
            <person name="Tallon L."/>
            <person name="Sadzewicz L."/>
            <person name="Zhao X."/>
            <person name="Boylan J."/>
            <person name="Ott S."/>
            <person name="Bowen H."/>
            <person name="Vavikolanu K."/>
            <person name="Mehta A."/>
            <person name="Aluvathingal J."/>
            <person name="Nadendla S."/>
            <person name="Lowell S."/>
            <person name="Myers T."/>
            <person name="Yan Y."/>
            <person name="Sichtig H."/>
        </authorList>
    </citation>
    <scope>NUCLEOTIDE SEQUENCE [LARGE SCALE GENOMIC DNA]</scope>
    <source>
        <strain evidence="2 3">FDAARGOS_1131</strain>
    </source>
</reference>
<dbReference type="RefSeq" id="WP_002987457.1">
    <property type="nucleotide sequence ID" value="NZ_CP068108.1"/>
</dbReference>
<dbReference type="GeneID" id="93528903"/>